<name>A0A285AUP5_9ENTR</name>
<proteinExistence type="predicted"/>
<dbReference type="InterPro" id="IPR018774">
    <property type="entry name" value="Phage_Mu_GpT"/>
</dbReference>
<dbReference type="EMBL" id="FZTC01000001">
    <property type="protein sequence ID" value="SNU32400.1"/>
    <property type="molecule type" value="Genomic_DNA"/>
</dbReference>
<gene>
    <name evidence="2" type="ORF">KOSB73_10022</name>
</gene>
<evidence type="ECO:0000313" key="2">
    <source>
        <dbReference type="EMBL" id="SNU32400.1"/>
    </source>
</evidence>
<dbReference type="Proteomes" id="UP000220639">
    <property type="component" value="Unassembled WGS sequence"/>
</dbReference>
<evidence type="ECO:0000313" key="3">
    <source>
        <dbReference type="Proteomes" id="UP000220639"/>
    </source>
</evidence>
<dbReference type="AlphaFoldDB" id="A0A285AUP5"/>
<dbReference type="GeneID" id="93753966"/>
<reference evidence="3" key="1">
    <citation type="submission" date="2017-08" db="EMBL/GenBank/DDBJ databases">
        <authorList>
            <person name="Brisse S."/>
        </authorList>
    </citation>
    <scope>NUCLEOTIDE SEQUENCE [LARGE SCALE GENOMIC DNA]</scope>
    <source>
        <strain evidence="3">06D021</strain>
    </source>
</reference>
<protein>
    <recommendedName>
        <fullName evidence="1">Bacteriophage Mu GpT domain-containing protein</fullName>
    </recommendedName>
</protein>
<organism evidence="2 3">
    <name type="scientific">Klebsiella grimontii</name>
    <dbReference type="NCBI Taxonomy" id="2058152"/>
    <lineage>
        <taxon>Bacteria</taxon>
        <taxon>Pseudomonadati</taxon>
        <taxon>Pseudomonadota</taxon>
        <taxon>Gammaproteobacteria</taxon>
        <taxon>Enterobacterales</taxon>
        <taxon>Enterobacteriaceae</taxon>
        <taxon>Klebsiella/Raoultella group</taxon>
        <taxon>Klebsiella</taxon>
    </lineage>
</organism>
<dbReference type="Pfam" id="PF10124">
    <property type="entry name" value="Mu-like_gpT"/>
    <property type="match status" value="1"/>
</dbReference>
<evidence type="ECO:0000259" key="1">
    <source>
        <dbReference type="Pfam" id="PF10124"/>
    </source>
</evidence>
<sequence>MPQPSAEILHALTTSLSAAFTRGLAGVTPQYLRIATEVPSGSASNTYGWLSDLPTIKEWVSERQFAQLSQYGYTIANKTWENSIRVKRENIEDDQIGQYSVIAQAFGQQVAEFPDTLSFPLLVAGFTTLCFDGQNFFDTDHPMAGGTYSNIVGDIATDKGEPWFLIDESQVLKPILYQKRRAFNFQALDDLSSEHTFKNNEFLYGVDGRCNVGFGFWQTACGSRAPLTVANYEAAVKVLQGMKRDSGSPLGIRPTTLVVGPNNRAAAKKIIDAMLVDGGNSNIYYKDVEIVDSPFITTPA</sequence>
<accession>A0A285AUP5</accession>
<dbReference type="RefSeq" id="WP_019704461.1">
    <property type="nucleotide sequence ID" value="NZ_CBCSJA010000024.1"/>
</dbReference>
<feature type="domain" description="Bacteriophage Mu GpT" evidence="1">
    <location>
        <begin position="9"/>
        <end position="296"/>
    </location>
</feature>